<dbReference type="EMBL" id="OZ034815">
    <property type="protein sequence ID" value="CAL1369443.1"/>
    <property type="molecule type" value="Genomic_DNA"/>
</dbReference>
<dbReference type="Proteomes" id="UP001497516">
    <property type="component" value="Chromosome 2"/>
</dbReference>
<dbReference type="AlphaFoldDB" id="A0AAV2D7M1"/>
<organism evidence="2 3">
    <name type="scientific">Linum trigynum</name>
    <dbReference type="NCBI Taxonomy" id="586398"/>
    <lineage>
        <taxon>Eukaryota</taxon>
        <taxon>Viridiplantae</taxon>
        <taxon>Streptophyta</taxon>
        <taxon>Embryophyta</taxon>
        <taxon>Tracheophyta</taxon>
        <taxon>Spermatophyta</taxon>
        <taxon>Magnoliopsida</taxon>
        <taxon>eudicotyledons</taxon>
        <taxon>Gunneridae</taxon>
        <taxon>Pentapetalae</taxon>
        <taxon>rosids</taxon>
        <taxon>fabids</taxon>
        <taxon>Malpighiales</taxon>
        <taxon>Linaceae</taxon>
        <taxon>Linum</taxon>
    </lineage>
</organism>
<reference evidence="2 3" key="1">
    <citation type="submission" date="2024-04" db="EMBL/GenBank/DDBJ databases">
        <authorList>
            <person name="Fracassetti M."/>
        </authorList>
    </citation>
    <scope>NUCLEOTIDE SEQUENCE [LARGE SCALE GENOMIC DNA]</scope>
</reference>
<protein>
    <submittedName>
        <fullName evidence="2">Uncharacterized protein</fullName>
    </submittedName>
</protein>
<evidence type="ECO:0000256" key="1">
    <source>
        <dbReference type="SAM" id="MobiDB-lite"/>
    </source>
</evidence>
<keyword evidence="3" id="KW-1185">Reference proteome</keyword>
<proteinExistence type="predicted"/>
<feature type="region of interest" description="Disordered" evidence="1">
    <location>
        <begin position="1"/>
        <end position="68"/>
    </location>
</feature>
<feature type="compositionally biased region" description="Polar residues" evidence="1">
    <location>
        <begin position="15"/>
        <end position="38"/>
    </location>
</feature>
<evidence type="ECO:0000313" key="3">
    <source>
        <dbReference type="Proteomes" id="UP001497516"/>
    </source>
</evidence>
<accession>A0AAV2D7M1</accession>
<gene>
    <name evidence="2" type="ORF">LTRI10_LOCUS12051</name>
</gene>
<sequence length="68" mass="7682">MGGLDQGWADESVKKSSSPEAQESNRRSTLLQIESTAASSFPPDRFSPPRRCAHYTAQDFSRLNRRRL</sequence>
<name>A0AAV2D7M1_9ROSI</name>
<evidence type="ECO:0000313" key="2">
    <source>
        <dbReference type="EMBL" id="CAL1369443.1"/>
    </source>
</evidence>